<gene>
    <name evidence="1" type="ORF">LCGC14_1646410</name>
</gene>
<dbReference type="AlphaFoldDB" id="A0A0F9HY25"/>
<evidence type="ECO:0000313" key="1">
    <source>
        <dbReference type="EMBL" id="KKM20341.1"/>
    </source>
</evidence>
<proteinExistence type="predicted"/>
<reference evidence="1" key="1">
    <citation type="journal article" date="2015" name="Nature">
        <title>Complex archaea that bridge the gap between prokaryotes and eukaryotes.</title>
        <authorList>
            <person name="Spang A."/>
            <person name="Saw J.H."/>
            <person name="Jorgensen S.L."/>
            <person name="Zaremba-Niedzwiedzka K."/>
            <person name="Martijn J."/>
            <person name="Lind A.E."/>
            <person name="van Eijk R."/>
            <person name="Schleper C."/>
            <person name="Guy L."/>
            <person name="Ettema T.J."/>
        </authorList>
    </citation>
    <scope>NUCLEOTIDE SEQUENCE</scope>
</reference>
<dbReference type="EMBL" id="LAZR01013787">
    <property type="protein sequence ID" value="KKM20341.1"/>
    <property type="molecule type" value="Genomic_DNA"/>
</dbReference>
<accession>A0A0F9HY25</accession>
<protein>
    <submittedName>
        <fullName evidence="1">Uncharacterized protein</fullName>
    </submittedName>
</protein>
<comment type="caution">
    <text evidence="1">The sequence shown here is derived from an EMBL/GenBank/DDBJ whole genome shotgun (WGS) entry which is preliminary data.</text>
</comment>
<sequence>MMNETKVFGDGDNLFLFFKQGEHEIVYTFRYPVITGVNIGQQSNFDIVALIGIPKEIDITREMPPLEFKIEGKVRVTLPNGEYGWEVKSSLEGGLMKGLDLFKNVTVSQLFRAINKKLNKRSAKHK</sequence>
<name>A0A0F9HY25_9ZZZZ</name>
<organism evidence="1">
    <name type="scientific">marine sediment metagenome</name>
    <dbReference type="NCBI Taxonomy" id="412755"/>
    <lineage>
        <taxon>unclassified sequences</taxon>
        <taxon>metagenomes</taxon>
        <taxon>ecological metagenomes</taxon>
    </lineage>
</organism>